<evidence type="ECO:0000313" key="1">
    <source>
        <dbReference type="EMBL" id="ROR73408.1"/>
    </source>
</evidence>
<organism evidence="1 2">
    <name type="scientific">Bogoriella caseilytica</name>
    <dbReference type="NCBI Taxonomy" id="56055"/>
    <lineage>
        <taxon>Bacteria</taxon>
        <taxon>Bacillati</taxon>
        <taxon>Actinomycetota</taxon>
        <taxon>Actinomycetes</taxon>
        <taxon>Micrococcales</taxon>
        <taxon>Bogoriellaceae</taxon>
        <taxon>Bogoriella</taxon>
    </lineage>
</organism>
<accession>A0A3N2BDT3</accession>
<name>A0A3N2BDT3_9MICO</name>
<protein>
    <submittedName>
        <fullName evidence="1">Uncharacterized protein</fullName>
    </submittedName>
</protein>
<dbReference type="Proteomes" id="UP000280668">
    <property type="component" value="Unassembled WGS sequence"/>
</dbReference>
<keyword evidence="2" id="KW-1185">Reference proteome</keyword>
<reference evidence="1 2" key="1">
    <citation type="submission" date="2018-11" db="EMBL/GenBank/DDBJ databases">
        <title>Sequencing the genomes of 1000 actinobacteria strains.</title>
        <authorList>
            <person name="Klenk H.-P."/>
        </authorList>
    </citation>
    <scope>NUCLEOTIDE SEQUENCE [LARGE SCALE GENOMIC DNA]</scope>
    <source>
        <strain evidence="1 2">DSM 11294</strain>
    </source>
</reference>
<sequence>MFKAKSVDVSPESLSGFITTFWGFLDDNNEAEAMAMNNTVAQLKASEASAGPSGSPC</sequence>
<dbReference type="AlphaFoldDB" id="A0A3N2BDT3"/>
<evidence type="ECO:0000313" key="2">
    <source>
        <dbReference type="Proteomes" id="UP000280668"/>
    </source>
</evidence>
<dbReference type="RefSeq" id="WP_211336097.1">
    <property type="nucleotide sequence ID" value="NZ_RKHK01000001.1"/>
</dbReference>
<dbReference type="EMBL" id="RKHK01000001">
    <property type="protein sequence ID" value="ROR73408.1"/>
    <property type="molecule type" value="Genomic_DNA"/>
</dbReference>
<proteinExistence type="predicted"/>
<gene>
    <name evidence="1" type="ORF">EDD31_1788</name>
</gene>
<comment type="caution">
    <text evidence="1">The sequence shown here is derived from an EMBL/GenBank/DDBJ whole genome shotgun (WGS) entry which is preliminary data.</text>
</comment>